<sequence>MAGSSTVLSDSSIISKLDRTLLPIERATAILSGLAAFSLMFLAAYSVAGRQLDRTFLAPFLDKIGLMDGPLPGYVDYIEALMPLIAILGVSYVQREGAHIRMDILVGRLQGRALWLFEFITVFCMLVLVVALVWGSWAHFDRSFDCARPLCSRDSSIDIGLPIWPSKLVVPVALSVLTARLLLQMAAYARAFVLGIQSPPAVPLIQSVAEQAAAEAEQLKEVGK</sequence>
<dbReference type="PANTHER" id="PTHR35011">
    <property type="entry name" value="2,3-DIKETO-L-GULONATE TRAP TRANSPORTER SMALL PERMEASE PROTEIN YIAM"/>
    <property type="match status" value="1"/>
</dbReference>
<keyword evidence="6 9" id="KW-1133">Transmembrane helix</keyword>
<comment type="function">
    <text evidence="9">Part of the tripartite ATP-independent periplasmic (TRAP) transport system.</text>
</comment>
<keyword evidence="5 9" id="KW-0812">Transmembrane</keyword>
<evidence type="ECO:0000256" key="9">
    <source>
        <dbReference type="RuleBase" id="RU369079"/>
    </source>
</evidence>
<dbReference type="GeneID" id="28252203"/>
<feature type="domain" description="Tripartite ATP-independent periplasmic transporters DctQ component" evidence="10">
    <location>
        <begin position="67"/>
        <end position="186"/>
    </location>
</feature>
<feature type="transmembrane region" description="Helical" evidence="9">
    <location>
        <begin position="29"/>
        <end position="48"/>
    </location>
</feature>
<reference evidence="11 12" key="1">
    <citation type="journal article" date="2016" name="ISME J.">
        <title>Global occurrence and heterogeneity of the Roseobacter-clade species Ruegeria mobilis.</title>
        <authorList>
            <person name="Sonnenschein E."/>
            <person name="Gram L."/>
        </authorList>
    </citation>
    <scope>NUCLEOTIDE SEQUENCE [LARGE SCALE GENOMIC DNA]</scope>
    <source>
        <strain evidence="11 12">F1926</strain>
        <plasmid evidence="11 12">unnamed1</plasmid>
    </source>
</reference>
<evidence type="ECO:0000256" key="2">
    <source>
        <dbReference type="ARBA" id="ARBA00022448"/>
    </source>
</evidence>
<keyword evidence="3" id="KW-1003">Cell membrane</keyword>
<dbReference type="RefSeq" id="WP_005612892.1">
    <property type="nucleotide sequence ID" value="NZ_CP015231.1"/>
</dbReference>
<dbReference type="OrthoDB" id="7843894at2"/>
<comment type="subcellular location">
    <subcellularLocation>
        <location evidence="1 9">Cell inner membrane</location>
        <topology evidence="1 9">Multi-pass membrane protein</topology>
    </subcellularLocation>
</comment>
<dbReference type="GO" id="GO:0015740">
    <property type="term" value="P:C4-dicarboxylate transport"/>
    <property type="evidence" value="ECO:0007669"/>
    <property type="project" value="TreeGrafter"/>
</dbReference>
<evidence type="ECO:0000256" key="6">
    <source>
        <dbReference type="ARBA" id="ARBA00022989"/>
    </source>
</evidence>
<evidence type="ECO:0000256" key="8">
    <source>
        <dbReference type="ARBA" id="ARBA00038436"/>
    </source>
</evidence>
<comment type="subunit">
    <text evidence="9">The complex comprises the extracytoplasmic solute receptor protein and the two transmembrane proteins.</text>
</comment>
<dbReference type="PANTHER" id="PTHR35011:SF10">
    <property type="entry name" value="TRAP TRANSPORTER SMALL PERMEASE PROTEIN"/>
    <property type="match status" value="1"/>
</dbReference>
<dbReference type="InterPro" id="IPR007387">
    <property type="entry name" value="TRAP_DctQ"/>
</dbReference>
<keyword evidence="7 9" id="KW-0472">Membrane</keyword>
<name>A0A1B1A921_9RHOB</name>
<evidence type="ECO:0000256" key="3">
    <source>
        <dbReference type="ARBA" id="ARBA00022475"/>
    </source>
</evidence>
<evidence type="ECO:0000259" key="10">
    <source>
        <dbReference type="Pfam" id="PF04290"/>
    </source>
</evidence>
<dbReference type="GO" id="GO:0005886">
    <property type="term" value="C:plasma membrane"/>
    <property type="evidence" value="ECO:0007669"/>
    <property type="project" value="UniProtKB-SubCell"/>
</dbReference>
<dbReference type="AlphaFoldDB" id="A0A1B1A921"/>
<comment type="similarity">
    <text evidence="8 9">Belongs to the TRAP transporter small permease family.</text>
</comment>
<evidence type="ECO:0000313" key="11">
    <source>
        <dbReference type="EMBL" id="ANP43075.1"/>
    </source>
</evidence>
<evidence type="ECO:0000256" key="1">
    <source>
        <dbReference type="ARBA" id="ARBA00004429"/>
    </source>
</evidence>
<dbReference type="Pfam" id="PF04290">
    <property type="entry name" value="DctQ"/>
    <property type="match status" value="1"/>
</dbReference>
<evidence type="ECO:0000256" key="7">
    <source>
        <dbReference type="ARBA" id="ARBA00023136"/>
    </source>
</evidence>
<dbReference type="KEGG" id="rmb:K529_020175"/>
<feature type="transmembrane region" description="Helical" evidence="9">
    <location>
        <begin position="114"/>
        <end position="134"/>
    </location>
</feature>
<protein>
    <recommendedName>
        <fullName evidence="9">TRAP transporter small permease protein</fullName>
    </recommendedName>
</protein>
<evidence type="ECO:0000313" key="12">
    <source>
        <dbReference type="Proteomes" id="UP000013243"/>
    </source>
</evidence>
<gene>
    <name evidence="11" type="ORF">K529_020175</name>
</gene>
<keyword evidence="4 9" id="KW-0997">Cell inner membrane</keyword>
<evidence type="ECO:0000256" key="4">
    <source>
        <dbReference type="ARBA" id="ARBA00022519"/>
    </source>
</evidence>
<keyword evidence="11" id="KW-0614">Plasmid</keyword>
<dbReference type="InterPro" id="IPR055348">
    <property type="entry name" value="DctQ"/>
</dbReference>
<feature type="transmembrane region" description="Helical" evidence="9">
    <location>
        <begin position="74"/>
        <end position="93"/>
    </location>
</feature>
<geneLocation type="plasmid" evidence="11 12">
    <name>unnamed1</name>
</geneLocation>
<feature type="transmembrane region" description="Helical" evidence="9">
    <location>
        <begin position="163"/>
        <end position="183"/>
    </location>
</feature>
<dbReference type="EMBL" id="CP015231">
    <property type="protein sequence ID" value="ANP43075.1"/>
    <property type="molecule type" value="Genomic_DNA"/>
</dbReference>
<proteinExistence type="inferred from homology"/>
<dbReference type="Proteomes" id="UP000013243">
    <property type="component" value="Plasmid unnamed1"/>
</dbReference>
<accession>A0A1B1A921</accession>
<organism evidence="11 12">
    <name type="scientific">Tritonibacter mobilis F1926</name>
    <dbReference type="NCBI Taxonomy" id="1265309"/>
    <lineage>
        <taxon>Bacteria</taxon>
        <taxon>Pseudomonadati</taxon>
        <taxon>Pseudomonadota</taxon>
        <taxon>Alphaproteobacteria</taxon>
        <taxon>Rhodobacterales</taxon>
        <taxon>Paracoccaceae</taxon>
        <taxon>Tritonibacter</taxon>
    </lineage>
</organism>
<keyword evidence="2 9" id="KW-0813">Transport</keyword>
<evidence type="ECO:0000256" key="5">
    <source>
        <dbReference type="ARBA" id="ARBA00022692"/>
    </source>
</evidence>
<dbReference type="GO" id="GO:0022857">
    <property type="term" value="F:transmembrane transporter activity"/>
    <property type="evidence" value="ECO:0007669"/>
    <property type="project" value="UniProtKB-UniRule"/>
</dbReference>